<evidence type="ECO:0000256" key="1">
    <source>
        <dbReference type="SAM" id="SignalP"/>
    </source>
</evidence>
<name>A0A2U2X646_9FLAO</name>
<evidence type="ECO:0000313" key="2">
    <source>
        <dbReference type="EMBL" id="PWH83258.1"/>
    </source>
</evidence>
<dbReference type="InterPro" id="IPR018673">
    <property type="entry name" value="DUF2141"/>
</dbReference>
<feature type="chain" id="PRO_5015613374" description="DUF2141 domain-containing protein" evidence="1">
    <location>
        <begin position="20"/>
        <end position="141"/>
    </location>
</feature>
<dbReference type="Pfam" id="PF09912">
    <property type="entry name" value="DUF2141"/>
    <property type="match status" value="1"/>
</dbReference>
<dbReference type="EMBL" id="QFRI01000001">
    <property type="protein sequence ID" value="PWH83258.1"/>
    <property type="molecule type" value="Genomic_DNA"/>
</dbReference>
<evidence type="ECO:0000313" key="3">
    <source>
        <dbReference type="Proteomes" id="UP000245375"/>
    </source>
</evidence>
<sequence>MKTLTLIIALVLSVNLSNAQEGAEKGKTITVTIENITNNNGSVILGLHTEDTFMKGQGIMNAESKIVDGKITVTFKNVEAGSYAIMALHDENDNKRMDFQENGMPKESYGMSNNPEMYGPPQFASAKFDLNDDDLDLKIIF</sequence>
<reference evidence="2 3" key="2">
    <citation type="submission" date="2018-05" db="EMBL/GenBank/DDBJ databases">
        <title>Algibacter marinivivus sp. nov., isolated from sample around a algae.</title>
        <authorList>
            <person name="Zhong X."/>
        </authorList>
    </citation>
    <scope>NUCLEOTIDE SEQUENCE [LARGE SCALE GENOMIC DNA]</scope>
    <source>
        <strain evidence="2 3">ZY111</strain>
    </source>
</reference>
<dbReference type="OrthoDB" id="9788332at2"/>
<organism evidence="2 3">
    <name type="scientific">Algibacter marinivivus</name>
    <dbReference type="NCBI Taxonomy" id="2100723"/>
    <lineage>
        <taxon>Bacteria</taxon>
        <taxon>Pseudomonadati</taxon>
        <taxon>Bacteroidota</taxon>
        <taxon>Flavobacteriia</taxon>
        <taxon>Flavobacteriales</taxon>
        <taxon>Flavobacteriaceae</taxon>
        <taxon>Algibacter</taxon>
    </lineage>
</organism>
<proteinExistence type="predicted"/>
<reference evidence="3" key="1">
    <citation type="submission" date="2018-05" db="EMBL/GenBank/DDBJ databases">
        <title>Algibacter marinivivus sp. nov., isolated from sample around a algae.</title>
        <authorList>
            <person name="Lu D."/>
        </authorList>
    </citation>
    <scope>NUCLEOTIDE SEQUENCE [LARGE SCALE GENOMIC DNA]</scope>
    <source>
        <strain evidence="3">ZY111</strain>
    </source>
</reference>
<dbReference type="AlphaFoldDB" id="A0A2U2X646"/>
<gene>
    <name evidence="2" type="ORF">DIS18_01520</name>
</gene>
<evidence type="ECO:0008006" key="4">
    <source>
        <dbReference type="Google" id="ProtNLM"/>
    </source>
</evidence>
<comment type="caution">
    <text evidence="2">The sequence shown here is derived from an EMBL/GenBank/DDBJ whole genome shotgun (WGS) entry which is preliminary data.</text>
</comment>
<accession>A0A2U2X646</accession>
<keyword evidence="1" id="KW-0732">Signal</keyword>
<dbReference type="RefSeq" id="WP_109351282.1">
    <property type="nucleotide sequence ID" value="NZ_QFRI01000001.1"/>
</dbReference>
<feature type="signal peptide" evidence="1">
    <location>
        <begin position="1"/>
        <end position="19"/>
    </location>
</feature>
<dbReference type="Proteomes" id="UP000245375">
    <property type="component" value="Unassembled WGS sequence"/>
</dbReference>
<protein>
    <recommendedName>
        <fullName evidence="4">DUF2141 domain-containing protein</fullName>
    </recommendedName>
</protein>
<keyword evidence="3" id="KW-1185">Reference proteome</keyword>
<reference evidence="3" key="3">
    <citation type="submission" date="2018-05" db="EMBL/GenBank/DDBJ databases">
        <authorList>
            <person name="Lu D."/>
        </authorList>
    </citation>
    <scope>NUCLEOTIDE SEQUENCE [LARGE SCALE GENOMIC DNA]</scope>
    <source>
        <strain evidence="3">ZY111</strain>
    </source>
</reference>